<dbReference type="EMBL" id="JAAIKR010000001">
    <property type="protein sequence ID" value="MBR9726805.1"/>
    <property type="molecule type" value="Genomic_DNA"/>
</dbReference>
<dbReference type="PROSITE" id="PS50887">
    <property type="entry name" value="GGDEF"/>
    <property type="match status" value="1"/>
</dbReference>
<sequence>MNTAIATELYPDDFWFNANVYESSSAEIDLVSIMQLFHASLDPKTVFACFGKIVGQYLPLTGVQLTCGKNQFAWGRRRGIEFRQTIKGTNHTFHLVYQLKTALSTKEVKKLNQLESILTQPLSNAIKYQAMSNQAMFDELTNLGNRYYYHQSIKHAIARYERKLDNISLIVADLDKFKQLNDTYGHQMGDNMLRNFAALVQNAIRNTDQAFRIGGDEFVIITQGDTAAAQMVCERILRAVAADYEMDKFDVKCSLGIAQAGAELDADQLYFHADKAMYQAKAEGRNSFKVAQV</sequence>
<dbReference type="PANTHER" id="PTHR45138:SF6">
    <property type="entry name" value="DIGUANYLATE CYCLASE DGCN"/>
    <property type="match status" value="1"/>
</dbReference>
<gene>
    <name evidence="3" type="ORF">G3R48_02210</name>
</gene>
<evidence type="ECO:0000259" key="2">
    <source>
        <dbReference type="PROSITE" id="PS50887"/>
    </source>
</evidence>
<dbReference type="NCBIfam" id="TIGR00254">
    <property type="entry name" value="GGDEF"/>
    <property type="match status" value="1"/>
</dbReference>
<dbReference type="CDD" id="cd01949">
    <property type="entry name" value="GGDEF"/>
    <property type="match status" value="1"/>
</dbReference>
<proteinExistence type="predicted"/>
<dbReference type="RefSeq" id="WP_153660742.1">
    <property type="nucleotide sequence ID" value="NZ_JAAIKR010000001.1"/>
</dbReference>
<evidence type="ECO:0000313" key="3">
    <source>
        <dbReference type="EMBL" id="MBR9726805.1"/>
    </source>
</evidence>
<keyword evidence="4" id="KW-1185">Reference proteome</keyword>
<dbReference type="Gene3D" id="3.30.70.270">
    <property type="match status" value="1"/>
</dbReference>
<name>A0ABS5I097_9GAMM</name>
<accession>A0ABS5I097</accession>
<protein>
    <recommendedName>
        <fullName evidence="1">diguanylate cyclase</fullName>
        <ecNumber evidence="1">2.7.7.65</ecNumber>
    </recommendedName>
</protein>
<dbReference type="Pfam" id="PF00990">
    <property type="entry name" value="GGDEF"/>
    <property type="match status" value="1"/>
</dbReference>
<dbReference type="InterPro" id="IPR043128">
    <property type="entry name" value="Rev_trsase/Diguanyl_cyclase"/>
</dbReference>
<dbReference type="Proteomes" id="UP000811844">
    <property type="component" value="Unassembled WGS sequence"/>
</dbReference>
<comment type="caution">
    <text evidence="3">The sequence shown here is derived from an EMBL/GenBank/DDBJ whole genome shotgun (WGS) entry which is preliminary data.</text>
</comment>
<organism evidence="3 4">
    <name type="scientific">Shewanella intestini</name>
    <dbReference type="NCBI Taxonomy" id="2017544"/>
    <lineage>
        <taxon>Bacteria</taxon>
        <taxon>Pseudomonadati</taxon>
        <taxon>Pseudomonadota</taxon>
        <taxon>Gammaproteobacteria</taxon>
        <taxon>Alteromonadales</taxon>
        <taxon>Shewanellaceae</taxon>
        <taxon>Shewanella</taxon>
    </lineage>
</organism>
<dbReference type="InterPro" id="IPR050469">
    <property type="entry name" value="Diguanylate_Cyclase"/>
</dbReference>
<dbReference type="PANTHER" id="PTHR45138">
    <property type="entry name" value="REGULATORY COMPONENTS OF SENSORY TRANSDUCTION SYSTEM"/>
    <property type="match status" value="1"/>
</dbReference>
<dbReference type="SMART" id="SM00267">
    <property type="entry name" value="GGDEF"/>
    <property type="match status" value="1"/>
</dbReference>
<evidence type="ECO:0000313" key="4">
    <source>
        <dbReference type="Proteomes" id="UP000811844"/>
    </source>
</evidence>
<dbReference type="InterPro" id="IPR000160">
    <property type="entry name" value="GGDEF_dom"/>
</dbReference>
<dbReference type="SUPFAM" id="SSF55073">
    <property type="entry name" value="Nucleotide cyclase"/>
    <property type="match status" value="1"/>
</dbReference>
<dbReference type="EC" id="2.7.7.65" evidence="1"/>
<evidence type="ECO:0000256" key="1">
    <source>
        <dbReference type="ARBA" id="ARBA00012528"/>
    </source>
</evidence>
<reference evidence="3 4" key="1">
    <citation type="submission" date="2020-02" db="EMBL/GenBank/DDBJ databases">
        <title>Shewanella WXL01 sp. nov., a marine bacterium isolated from green algae in Luhuitou Fringing Reef (Northern South China Sea).</title>
        <authorList>
            <person name="Wang X."/>
        </authorList>
    </citation>
    <scope>NUCLEOTIDE SEQUENCE [LARGE SCALE GENOMIC DNA]</scope>
    <source>
        <strain evidence="3 4">MCCC 1A01895</strain>
    </source>
</reference>
<dbReference type="InterPro" id="IPR029787">
    <property type="entry name" value="Nucleotide_cyclase"/>
</dbReference>
<feature type="domain" description="GGDEF" evidence="2">
    <location>
        <begin position="165"/>
        <end position="293"/>
    </location>
</feature>